<dbReference type="GO" id="GO:0008966">
    <property type="term" value="F:phosphoglucosamine mutase activity"/>
    <property type="evidence" value="ECO:0007669"/>
    <property type="project" value="UniProtKB-UniRule"/>
</dbReference>
<feature type="domain" description="Alpha-D-phosphohexomutase alpha/beta/alpha" evidence="9">
    <location>
        <begin position="181"/>
        <end position="278"/>
    </location>
</feature>
<feature type="active site" description="Phosphoserine intermediate" evidence="6">
    <location>
        <position position="126"/>
    </location>
</feature>
<dbReference type="Pfam" id="PF02878">
    <property type="entry name" value="PGM_PMM_I"/>
    <property type="match status" value="1"/>
</dbReference>
<dbReference type="PRINTS" id="PR00509">
    <property type="entry name" value="PGMPMM"/>
</dbReference>
<proteinExistence type="inferred from homology"/>
<evidence type="ECO:0000256" key="6">
    <source>
        <dbReference type="HAMAP-Rule" id="MF_01554"/>
    </source>
</evidence>
<keyword evidence="12" id="KW-1185">Reference proteome</keyword>
<evidence type="ECO:0000256" key="2">
    <source>
        <dbReference type="ARBA" id="ARBA00022553"/>
    </source>
</evidence>
<evidence type="ECO:0000256" key="3">
    <source>
        <dbReference type="ARBA" id="ARBA00022723"/>
    </source>
</evidence>
<dbReference type="FunFam" id="3.30.310.50:FF:000001">
    <property type="entry name" value="Phosphoglucosamine mutase"/>
    <property type="match status" value="1"/>
</dbReference>
<dbReference type="GO" id="GO:0004615">
    <property type="term" value="F:phosphomannomutase activity"/>
    <property type="evidence" value="ECO:0007669"/>
    <property type="project" value="TreeGrafter"/>
</dbReference>
<dbReference type="InterPro" id="IPR005846">
    <property type="entry name" value="A-D-PHexomutase_a/b/a-III"/>
</dbReference>
<accession>A0A239AJS0</accession>
<dbReference type="GO" id="GO:0006048">
    <property type="term" value="P:UDP-N-acetylglucosamine biosynthetic process"/>
    <property type="evidence" value="ECO:0007669"/>
    <property type="project" value="TreeGrafter"/>
</dbReference>
<dbReference type="EC" id="5.4.2.10" evidence="6"/>
<dbReference type="EMBL" id="FZOA01000007">
    <property type="protein sequence ID" value="SNR95153.1"/>
    <property type="molecule type" value="Genomic_DNA"/>
</dbReference>
<keyword evidence="5 6" id="KW-0413">Isomerase</keyword>
<feature type="binding site" evidence="6">
    <location>
        <position position="265"/>
    </location>
    <ligand>
        <name>Mg(2+)</name>
        <dbReference type="ChEBI" id="CHEBI:18420"/>
    </ligand>
</feature>
<dbReference type="InterPro" id="IPR036900">
    <property type="entry name" value="A-D-PHexomutase_C_sf"/>
</dbReference>
<keyword evidence="4 6" id="KW-0460">Magnesium</keyword>
<dbReference type="InterPro" id="IPR005843">
    <property type="entry name" value="A-D-PHexomutase_C"/>
</dbReference>
<dbReference type="GO" id="GO:0000287">
    <property type="term" value="F:magnesium ion binding"/>
    <property type="evidence" value="ECO:0007669"/>
    <property type="project" value="UniProtKB-UniRule"/>
</dbReference>
<dbReference type="InterPro" id="IPR006352">
    <property type="entry name" value="GlmM_bact"/>
</dbReference>
<dbReference type="InterPro" id="IPR005841">
    <property type="entry name" value="Alpha-D-phosphohexomutase_SF"/>
</dbReference>
<evidence type="ECO:0000259" key="8">
    <source>
        <dbReference type="Pfam" id="PF02878"/>
    </source>
</evidence>
<evidence type="ECO:0000259" key="10">
    <source>
        <dbReference type="Pfam" id="PF02880"/>
    </source>
</evidence>
<feature type="domain" description="Alpha-D-phosphohexomutase C-terminal" evidence="7">
    <location>
        <begin position="397"/>
        <end position="463"/>
    </location>
</feature>
<comment type="catalytic activity">
    <reaction evidence="6">
        <text>alpha-D-glucosamine 1-phosphate = D-glucosamine 6-phosphate</text>
        <dbReference type="Rhea" id="RHEA:23424"/>
        <dbReference type="ChEBI" id="CHEBI:58516"/>
        <dbReference type="ChEBI" id="CHEBI:58725"/>
        <dbReference type="EC" id="5.4.2.10"/>
    </reaction>
</comment>
<dbReference type="Pfam" id="PF00408">
    <property type="entry name" value="PGM_PMM_IV"/>
    <property type="match status" value="1"/>
</dbReference>
<dbReference type="SUPFAM" id="SSF53738">
    <property type="entry name" value="Phosphoglucomutase, first 3 domains"/>
    <property type="match status" value="3"/>
</dbReference>
<dbReference type="PANTHER" id="PTHR42946:SF1">
    <property type="entry name" value="PHOSPHOGLUCOMUTASE (ALPHA-D-GLUCOSE-1,6-BISPHOSPHATE-DEPENDENT)"/>
    <property type="match status" value="1"/>
</dbReference>
<feature type="modified residue" description="Phosphoserine" evidence="6">
    <location>
        <position position="126"/>
    </location>
</feature>
<dbReference type="Gene3D" id="3.30.310.50">
    <property type="entry name" value="Alpha-D-phosphohexomutase, C-terminal domain"/>
    <property type="match status" value="1"/>
</dbReference>
<dbReference type="CDD" id="cd05802">
    <property type="entry name" value="GlmM"/>
    <property type="match status" value="1"/>
</dbReference>
<sequence>MRWSMSELTDNNENKESEMSRKYFGTDGVRGKVGTFPITPDFVMRLGYAAGRVLTRMDHHLAPGTKPLVIIGKDTRISGYMFETALVAGLCAGGVNVRITGPLPTPAIAHVTRAQRAQAGIVISASHNSFDDNGIKFFSAQGTKLPDEVELAIEAELDQPMKLVPTEQIGRVKRIDDAAGRYIEFCKGTFPNALDLRGLKIVLDCANGATYHVAPPVFHELGAEVISIGTQPNGLNINLNVGSTHPEALQKAVVEHQADLGIAFDGDGDRVVMVDSQGQLLDGDQLLYIIASHRHERGRLGGGVVGTLMTNLALEHALHKEGIPFQRAKVGDRYVLELLNANNWQLGGENSGHILCLDKHSSGDGIIAALQVLHAVRTSGLSLADWGKRLPLYPQVLINVKIAQRIELDDNPQLQAAVQAAEATLNGHGRVLLRASGTEPKIRVMVEGQDGALVQKLAEDIAAVVQQVAGN</sequence>
<feature type="domain" description="Alpha-D-phosphohexomutase alpha/beta/alpha" evidence="10">
    <location>
        <begin position="282"/>
        <end position="387"/>
    </location>
</feature>
<evidence type="ECO:0000259" key="9">
    <source>
        <dbReference type="Pfam" id="PF02879"/>
    </source>
</evidence>
<evidence type="ECO:0000313" key="11">
    <source>
        <dbReference type="EMBL" id="SNR95153.1"/>
    </source>
</evidence>
<evidence type="ECO:0000259" key="7">
    <source>
        <dbReference type="Pfam" id="PF00408"/>
    </source>
</evidence>
<evidence type="ECO:0000256" key="4">
    <source>
        <dbReference type="ARBA" id="ARBA00022842"/>
    </source>
</evidence>
<gene>
    <name evidence="6" type="primary">glmM</name>
    <name evidence="11" type="ORF">SAMN05192560_1939</name>
</gene>
<dbReference type="FunFam" id="3.40.120.10:FF:000001">
    <property type="entry name" value="Phosphoglucosamine mutase"/>
    <property type="match status" value="1"/>
</dbReference>
<feature type="binding site" description="via phosphate group" evidence="6">
    <location>
        <position position="126"/>
    </location>
    <ligand>
        <name>Mg(2+)</name>
        <dbReference type="ChEBI" id="CHEBI:18420"/>
    </ligand>
</feature>
<dbReference type="Pfam" id="PF02880">
    <property type="entry name" value="PGM_PMM_III"/>
    <property type="match status" value="1"/>
</dbReference>
<organism evidence="11 12">
    <name type="scientific">Methylobacillus rhizosphaerae</name>
    <dbReference type="NCBI Taxonomy" id="551994"/>
    <lineage>
        <taxon>Bacteria</taxon>
        <taxon>Pseudomonadati</taxon>
        <taxon>Pseudomonadota</taxon>
        <taxon>Betaproteobacteria</taxon>
        <taxon>Nitrosomonadales</taxon>
        <taxon>Methylophilaceae</taxon>
        <taxon>Methylobacillus</taxon>
    </lineage>
</organism>
<name>A0A239AJS0_9PROT</name>
<dbReference type="HAMAP" id="MF_01554_B">
    <property type="entry name" value="GlmM_B"/>
    <property type="match status" value="1"/>
</dbReference>
<feature type="binding site" evidence="6">
    <location>
        <position position="269"/>
    </location>
    <ligand>
        <name>Mg(2+)</name>
        <dbReference type="ChEBI" id="CHEBI:18420"/>
    </ligand>
</feature>
<dbReference type="InterPro" id="IPR050060">
    <property type="entry name" value="Phosphoglucosamine_mutase"/>
</dbReference>
<comment type="similarity">
    <text evidence="1 6">Belongs to the phosphohexose mutase family.</text>
</comment>
<dbReference type="GO" id="GO:0005975">
    <property type="term" value="P:carbohydrate metabolic process"/>
    <property type="evidence" value="ECO:0007669"/>
    <property type="project" value="InterPro"/>
</dbReference>
<comment type="PTM">
    <text evidence="6">Activated by phosphorylation.</text>
</comment>
<dbReference type="Proteomes" id="UP000198305">
    <property type="component" value="Unassembled WGS sequence"/>
</dbReference>
<dbReference type="NCBIfam" id="TIGR01455">
    <property type="entry name" value="glmM"/>
    <property type="match status" value="1"/>
</dbReference>
<dbReference type="Pfam" id="PF02879">
    <property type="entry name" value="PGM_PMM_II"/>
    <property type="match status" value="1"/>
</dbReference>
<evidence type="ECO:0000256" key="5">
    <source>
        <dbReference type="ARBA" id="ARBA00023235"/>
    </source>
</evidence>
<dbReference type="Gene3D" id="3.40.120.10">
    <property type="entry name" value="Alpha-D-Glucose-1,6-Bisphosphate, subunit A, domain 3"/>
    <property type="match status" value="3"/>
</dbReference>
<feature type="domain" description="Alpha-D-phosphohexomutase alpha/beta/alpha" evidence="8">
    <location>
        <begin position="21"/>
        <end position="159"/>
    </location>
</feature>
<comment type="function">
    <text evidence="6">Catalyzes the conversion of glucosamine-6-phosphate to glucosamine-1-phosphate.</text>
</comment>
<evidence type="ECO:0000313" key="12">
    <source>
        <dbReference type="Proteomes" id="UP000198305"/>
    </source>
</evidence>
<evidence type="ECO:0000256" key="1">
    <source>
        <dbReference type="ARBA" id="ARBA00010231"/>
    </source>
</evidence>
<feature type="binding site" evidence="6">
    <location>
        <position position="267"/>
    </location>
    <ligand>
        <name>Mg(2+)</name>
        <dbReference type="ChEBI" id="CHEBI:18420"/>
    </ligand>
</feature>
<dbReference type="InterPro" id="IPR016055">
    <property type="entry name" value="A-D-PHexomutase_a/b/a-I/II/III"/>
</dbReference>
<dbReference type="InterPro" id="IPR005845">
    <property type="entry name" value="A-D-PHexomutase_a/b/a-II"/>
</dbReference>
<comment type="cofactor">
    <cofactor evidence="6">
        <name>Mg(2+)</name>
        <dbReference type="ChEBI" id="CHEBI:18420"/>
    </cofactor>
    <text evidence="6">Binds 1 Mg(2+) ion per subunit.</text>
</comment>
<reference evidence="12" key="1">
    <citation type="submission" date="2017-06" db="EMBL/GenBank/DDBJ databases">
        <authorList>
            <person name="Varghese N."/>
            <person name="Submissions S."/>
        </authorList>
    </citation>
    <scope>NUCLEOTIDE SEQUENCE [LARGE SCALE GENOMIC DNA]</scope>
    <source>
        <strain evidence="12">Ca-68</strain>
    </source>
</reference>
<keyword evidence="3 6" id="KW-0479">Metal-binding</keyword>
<dbReference type="PANTHER" id="PTHR42946">
    <property type="entry name" value="PHOSPHOHEXOSE MUTASE"/>
    <property type="match status" value="1"/>
</dbReference>
<dbReference type="GO" id="GO:0005829">
    <property type="term" value="C:cytosol"/>
    <property type="evidence" value="ECO:0007669"/>
    <property type="project" value="TreeGrafter"/>
</dbReference>
<dbReference type="SUPFAM" id="SSF55957">
    <property type="entry name" value="Phosphoglucomutase, C-terminal domain"/>
    <property type="match status" value="1"/>
</dbReference>
<dbReference type="NCBIfam" id="NF008139">
    <property type="entry name" value="PRK10887.1"/>
    <property type="match status" value="1"/>
</dbReference>
<keyword evidence="2 6" id="KW-0597">Phosphoprotein</keyword>
<dbReference type="AlphaFoldDB" id="A0A239AJS0"/>
<protein>
    <recommendedName>
        <fullName evidence="6">Phosphoglucosamine mutase</fullName>
        <ecNumber evidence="6">5.4.2.10</ecNumber>
    </recommendedName>
</protein>
<dbReference type="InterPro" id="IPR005844">
    <property type="entry name" value="A-D-PHexomutase_a/b/a-I"/>
</dbReference>
<dbReference type="GO" id="GO:0009252">
    <property type="term" value="P:peptidoglycan biosynthetic process"/>
    <property type="evidence" value="ECO:0007669"/>
    <property type="project" value="UniProtKB-ARBA"/>
</dbReference>
<dbReference type="FunFam" id="3.40.120.10:FF:000003">
    <property type="entry name" value="Phosphoglucosamine mutase"/>
    <property type="match status" value="1"/>
</dbReference>